<accession>A0A379E2T1</accession>
<evidence type="ECO:0000256" key="5">
    <source>
        <dbReference type="ARBA" id="ARBA00023136"/>
    </source>
</evidence>
<comment type="subcellular location">
    <subcellularLocation>
        <location evidence="1">Cell membrane</location>
        <topology evidence="1">Multi-pass membrane protein</topology>
    </subcellularLocation>
</comment>
<keyword evidence="4 6" id="KW-1133">Transmembrane helix</keyword>
<evidence type="ECO:0000313" key="8">
    <source>
        <dbReference type="Proteomes" id="UP000255469"/>
    </source>
</evidence>
<evidence type="ECO:0000313" key="7">
    <source>
        <dbReference type="EMBL" id="SUB86935.1"/>
    </source>
</evidence>
<feature type="transmembrane region" description="Helical" evidence="6">
    <location>
        <begin position="122"/>
        <end position="145"/>
    </location>
</feature>
<sequence length="333" mass="38081">MEKKYQNIFFLFGLAVLVVMVTQLDFADVWHNLQHAGYWFLAVVVLWAFLYIFNTAAWLTIIRSQSHDPMERKRVSFLWLYKVTVSGFALNYATPGGLMGGEPYRIMELTPKIGAERATSSVVLYAMTHIFSHFWFWLLSMFLFVFTQPVSFFMGTMLTLTGAFCISAIWFFLTGYKKGLAVRVMNLVRHIPFIKKWAEPFVADHKEELDRIDSQIASLHNQNPRTFLTVVLLELSCRICSASEIFFILLVLFPSVNYLDCVLILAFTSLFANMLFFMPLQLGGREGGFLMSVTGLGLSTSAGVFVALLVRIRELIWTAVGLLLIKLEKRRAR</sequence>
<dbReference type="PANTHER" id="PTHR39087:SF2">
    <property type="entry name" value="UPF0104 MEMBRANE PROTEIN MJ1595"/>
    <property type="match status" value="1"/>
</dbReference>
<evidence type="ECO:0000256" key="1">
    <source>
        <dbReference type="ARBA" id="ARBA00004651"/>
    </source>
</evidence>
<keyword evidence="2" id="KW-1003">Cell membrane</keyword>
<dbReference type="EMBL" id="UGTM01000001">
    <property type="protein sequence ID" value="SUB86935.1"/>
    <property type="molecule type" value="Genomic_DNA"/>
</dbReference>
<dbReference type="GO" id="GO:0005886">
    <property type="term" value="C:plasma membrane"/>
    <property type="evidence" value="ECO:0007669"/>
    <property type="project" value="UniProtKB-SubCell"/>
</dbReference>
<feature type="transmembrane region" description="Helical" evidence="6">
    <location>
        <begin position="37"/>
        <end position="62"/>
    </location>
</feature>
<organism evidence="7 8">
    <name type="scientific">Prevotella denticola</name>
    <dbReference type="NCBI Taxonomy" id="28129"/>
    <lineage>
        <taxon>Bacteria</taxon>
        <taxon>Pseudomonadati</taxon>
        <taxon>Bacteroidota</taxon>
        <taxon>Bacteroidia</taxon>
        <taxon>Bacteroidales</taxon>
        <taxon>Prevotellaceae</taxon>
        <taxon>Prevotella</taxon>
    </lineage>
</organism>
<dbReference type="Pfam" id="PF03706">
    <property type="entry name" value="LPG_synthase_TM"/>
    <property type="match status" value="1"/>
</dbReference>
<dbReference type="AlphaFoldDB" id="A0A379E2T1"/>
<keyword evidence="3 6" id="KW-0812">Transmembrane</keyword>
<dbReference type="PANTHER" id="PTHR39087">
    <property type="entry name" value="UPF0104 MEMBRANE PROTEIN MJ1595"/>
    <property type="match status" value="1"/>
</dbReference>
<evidence type="ECO:0000256" key="4">
    <source>
        <dbReference type="ARBA" id="ARBA00022989"/>
    </source>
</evidence>
<dbReference type="RefSeq" id="WP_025067643.1">
    <property type="nucleotide sequence ID" value="NZ_CAJPOG010000060.1"/>
</dbReference>
<proteinExistence type="predicted"/>
<evidence type="ECO:0000256" key="2">
    <source>
        <dbReference type="ARBA" id="ARBA00022475"/>
    </source>
</evidence>
<protein>
    <submittedName>
        <fullName evidence="7">Putative membrane protein</fullName>
    </submittedName>
</protein>
<name>A0A379E2T1_9BACT</name>
<feature type="transmembrane region" description="Helical" evidence="6">
    <location>
        <begin position="152"/>
        <end position="173"/>
    </location>
</feature>
<dbReference type="Proteomes" id="UP000255469">
    <property type="component" value="Unassembled WGS sequence"/>
</dbReference>
<evidence type="ECO:0000256" key="3">
    <source>
        <dbReference type="ARBA" id="ARBA00022692"/>
    </source>
</evidence>
<dbReference type="InterPro" id="IPR022791">
    <property type="entry name" value="L-PG_synthase/AglD"/>
</dbReference>
<gene>
    <name evidence="7" type="ORF">NCTC13067_00589</name>
</gene>
<keyword evidence="5 6" id="KW-0472">Membrane</keyword>
<reference evidence="7 8" key="1">
    <citation type="submission" date="2018-06" db="EMBL/GenBank/DDBJ databases">
        <authorList>
            <consortium name="Pathogen Informatics"/>
            <person name="Doyle S."/>
        </authorList>
    </citation>
    <scope>NUCLEOTIDE SEQUENCE [LARGE SCALE GENOMIC DNA]</scope>
    <source>
        <strain evidence="7 8">NCTC13067</strain>
    </source>
</reference>
<evidence type="ECO:0000256" key="6">
    <source>
        <dbReference type="SAM" id="Phobius"/>
    </source>
</evidence>